<dbReference type="Pfam" id="PF00078">
    <property type="entry name" value="RVT_1"/>
    <property type="match status" value="1"/>
</dbReference>
<name>A0A8X6VD97_TRICX</name>
<gene>
    <name evidence="3" type="primary">AVEN_195381_1</name>
    <name evidence="3" type="ORF">TNCV_3665951</name>
</gene>
<comment type="caution">
    <text evidence="3">The sequence shown here is derived from an EMBL/GenBank/DDBJ whole genome shotgun (WGS) entry which is preliminary data.</text>
</comment>
<proteinExistence type="predicted"/>
<organism evidence="3 4">
    <name type="scientific">Trichonephila clavipes</name>
    <name type="common">Golden silk orbweaver</name>
    <name type="synonym">Nephila clavipes</name>
    <dbReference type="NCBI Taxonomy" id="2585209"/>
    <lineage>
        <taxon>Eukaryota</taxon>
        <taxon>Metazoa</taxon>
        <taxon>Ecdysozoa</taxon>
        <taxon>Arthropoda</taxon>
        <taxon>Chelicerata</taxon>
        <taxon>Arachnida</taxon>
        <taxon>Araneae</taxon>
        <taxon>Araneomorphae</taxon>
        <taxon>Entelegynae</taxon>
        <taxon>Araneoidea</taxon>
        <taxon>Nephilidae</taxon>
        <taxon>Trichonephila</taxon>
    </lineage>
</organism>
<evidence type="ECO:0000313" key="4">
    <source>
        <dbReference type="Proteomes" id="UP000887159"/>
    </source>
</evidence>
<dbReference type="InterPro" id="IPR000477">
    <property type="entry name" value="RT_dom"/>
</dbReference>
<keyword evidence="3" id="KW-0808">Transferase</keyword>
<evidence type="ECO:0000313" key="3">
    <source>
        <dbReference type="EMBL" id="GFY03683.1"/>
    </source>
</evidence>
<evidence type="ECO:0000256" key="1">
    <source>
        <dbReference type="SAM" id="MobiDB-lite"/>
    </source>
</evidence>
<dbReference type="SUPFAM" id="SSF56672">
    <property type="entry name" value="DNA/RNA polymerases"/>
    <property type="match status" value="1"/>
</dbReference>
<dbReference type="GO" id="GO:0003964">
    <property type="term" value="F:RNA-directed DNA polymerase activity"/>
    <property type="evidence" value="ECO:0007669"/>
    <property type="project" value="UniProtKB-KW"/>
</dbReference>
<dbReference type="EMBL" id="BMAU01021240">
    <property type="protein sequence ID" value="GFY03683.1"/>
    <property type="molecule type" value="Genomic_DNA"/>
</dbReference>
<dbReference type="Proteomes" id="UP000887159">
    <property type="component" value="Unassembled WGS sequence"/>
</dbReference>
<feature type="compositionally biased region" description="Polar residues" evidence="1">
    <location>
        <begin position="1"/>
        <end position="15"/>
    </location>
</feature>
<accession>A0A8X6VD97</accession>
<sequence length="277" mass="31025">MKIIFTENNPQVAPRNTQNNPQGAAPAAQAVPTMPDYSTSASFESDYSDSSPYESDYSYIFSSDSDYSDSFSSESERSLRQGDSLAGLLFNPVLDKCVRDSGLDRSGTLCNRSLQLLAYADDIDIIGRYEKAVKEAFQALEISATNMGLTINVDKTNFMEALPSSVNTYFFVNGHSFERVSEFKYLGTIINDQNNLKAEINNRIKSANKCFFGIKKQLRSKFISGKTKLRLYKTLILRVLLYASETWTRNLETIRALETFEIKAMITILGSVKDQGC</sequence>
<reference evidence="3" key="1">
    <citation type="submission" date="2020-08" db="EMBL/GenBank/DDBJ databases">
        <title>Multicomponent nature underlies the extraordinary mechanical properties of spider dragline silk.</title>
        <authorList>
            <person name="Kono N."/>
            <person name="Nakamura H."/>
            <person name="Mori M."/>
            <person name="Yoshida Y."/>
            <person name="Ohtoshi R."/>
            <person name="Malay A.D."/>
            <person name="Moran D.A.P."/>
            <person name="Tomita M."/>
            <person name="Numata K."/>
            <person name="Arakawa K."/>
        </authorList>
    </citation>
    <scope>NUCLEOTIDE SEQUENCE</scope>
</reference>
<feature type="domain" description="Reverse transcriptase" evidence="2">
    <location>
        <begin position="1"/>
        <end position="190"/>
    </location>
</feature>
<dbReference type="PANTHER" id="PTHR47027">
    <property type="entry name" value="REVERSE TRANSCRIPTASE DOMAIN-CONTAINING PROTEIN"/>
    <property type="match status" value="1"/>
</dbReference>
<dbReference type="InterPro" id="IPR043502">
    <property type="entry name" value="DNA/RNA_pol_sf"/>
</dbReference>
<keyword evidence="3" id="KW-0548">Nucleotidyltransferase</keyword>
<protein>
    <submittedName>
        <fullName evidence="3">Reverse transcriptase domain-containing protein</fullName>
    </submittedName>
</protein>
<dbReference type="AlphaFoldDB" id="A0A8X6VD97"/>
<feature type="compositionally biased region" description="Low complexity" evidence="1">
    <location>
        <begin position="16"/>
        <end position="52"/>
    </location>
</feature>
<dbReference type="PROSITE" id="PS50878">
    <property type="entry name" value="RT_POL"/>
    <property type="match status" value="1"/>
</dbReference>
<keyword evidence="4" id="KW-1185">Reference proteome</keyword>
<feature type="region of interest" description="Disordered" evidence="1">
    <location>
        <begin position="1"/>
        <end position="52"/>
    </location>
</feature>
<keyword evidence="3" id="KW-0695">RNA-directed DNA polymerase</keyword>
<dbReference type="PANTHER" id="PTHR47027:SF29">
    <property type="entry name" value="C2H2-TYPE DOMAIN-CONTAINING PROTEIN"/>
    <property type="match status" value="1"/>
</dbReference>
<evidence type="ECO:0000259" key="2">
    <source>
        <dbReference type="PROSITE" id="PS50878"/>
    </source>
</evidence>